<name>A0ACB8TVM8_9APHY</name>
<sequence>MPTVLSRGLWIGRRIGLLLWTVIKLPGIQQVFTFVLLYRYMLSMWQEKFGGIWHPAFPKIWTAWVLFLVVLPLLAAIQLFWILGYELIVWLLARRYTGKWAYNCKHERQISTMEQGREEYALLPRTETSMEESQPVRERVPNSQSKISSCILNTRSLLWWAQILLYASIVFLGYRGYTNYENAEDIRWKPALRAALAQSPRNRIGYARGEKIFIAANFYNNHEVLPYWTNTLLDVIAYLGPDNVAVSIVESNSDDQTPDLLRHLDEELEKLDVKRRILIQDTAIPKPLNMEWNNRIEFLAGLRNRALEPLVENGGYDKVLFSNDIYVEPESLIELIETAGGNYDMACAMDFAQFGAYDMWVLRDRIGKLTYGIWPFFLDIEDITAVKSADPVPVSTCWNGVVVFQADPILPVHLRSNRTLSTSPLWFPPPTTHPLANTIAESPALSPPLRFRASPRGEGCFSSESFLLPYDMQRLMGMNRIYVNPRVRVGYVWHFYWWHKWVLRHPYVAWLVEKVYDGAWIHHTKMVVGDGGVYTWDGGDCHPWWYGGWW</sequence>
<organism evidence="1 2">
    <name type="scientific">Irpex rosettiformis</name>
    <dbReference type="NCBI Taxonomy" id="378272"/>
    <lineage>
        <taxon>Eukaryota</taxon>
        <taxon>Fungi</taxon>
        <taxon>Dikarya</taxon>
        <taxon>Basidiomycota</taxon>
        <taxon>Agaricomycotina</taxon>
        <taxon>Agaricomycetes</taxon>
        <taxon>Polyporales</taxon>
        <taxon>Irpicaceae</taxon>
        <taxon>Irpex</taxon>
    </lineage>
</organism>
<dbReference type="EMBL" id="MU274927">
    <property type="protein sequence ID" value="KAI0085919.1"/>
    <property type="molecule type" value="Genomic_DNA"/>
</dbReference>
<comment type="caution">
    <text evidence="1">The sequence shown here is derived from an EMBL/GenBank/DDBJ whole genome shotgun (WGS) entry which is preliminary data.</text>
</comment>
<accession>A0ACB8TVM8</accession>
<proteinExistence type="predicted"/>
<keyword evidence="2" id="KW-1185">Reference proteome</keyword>
<gene>
    <name evidence="1" type="ORF">BDY19DRAFT_1075686</name>
</gene>
<reference evidence="1" key="1">
    <citation type="journal article" date="2021" name="Environ. Microbiol.">
        <title>Gene family expansions and transcriptome signatures uncover fungal adaptations to wood decay.</title>
        <authorList>
            <person name="Hage H."/>
            <person name="Miyauchi S."/>
            <person name="Viragh M."/>
            <person name="Drula E."/>
            <person name="Min B."/>
            <person name="Chaduli D."/>
            <person name="Navarro D."/>
            <person name="Favel A."/>
            <person name="Norest M."/>
            <person name="Lesage-Meessen L."/>
            <person name="Balint B."/>
            <person name="Merenyi Z."/>
            <person name="de Eugenio L."/>
            <person name="Morin E."/>
            <person name="Martinez A.T."/>
            <person name="Baldrian P."/>
            <person name="Stursova M."/>
            <person name="Martinez M.J."/>
            <person name="Novotny C."/>
            <person name="Magnuson J.K."/>
            <person name="Spatafora J.W."/>
            <person name="Maurice S."/>
            <person name="Pangilinan J."/>
            <person name="Andreopoulos W."/>
            <person name="LaButti K."/>
            <person name="Hundley H."/>
            <person name="Na H."/>
            <person name="Kuo A."/>
            <person name="Barry K."/>
            <person name="Lipzen A."/>
            <person name="Henrissat B."/>
            <person name="Riley R."/>
            <person name="Ahrendt S."/>
            <person name="Nagy L.G."/>
            <person name="Grigoriev I.V."/>
            <person name="Martin F."/>
            <person name="Rosso M.N."/>
        </authorList>
    </citation>
    <scope>NUCLEOTIDE SEQUENCE</scope>
    <source>
        <strain evidence="1">CBS 384.51</strain>
    </source>
</reference>
<protein>
    <submittedName>
        <fullName evidence="1">Cryptococcal mannosyltransferase 1-domain-containing protein</fullName>
    </submittedName>
</protein>
<dbReference type="Proteomes" id="UP001055072">
    <property type="component" value="Unassembled WGS sequence"/>
</dbReference>
<keyword evidence="1" id="KW-0328">Glycosyltransferase</keyword>
<evidence type="ECO:0000313" key="2">
    <source>
        <dbReference type="Proteomes" id="UP001055072"/>
    </source>
</evidence>
<evidence type="ECO:0000313" key="1">
    <source>
        <dbReference type="EMBL" id="KAI0085919.1"/>
    </source>
</evidence>
<keyword evidence="1" id="KW-0808">Transferase</keyword>